<dbReference type="PANTHER" id="PTHR44051:SF8">
    <property type="entry name" value="GLUTATHIONE S-TRANSFERASE GSTA"/>
    <property type="match status" value="1"/>
</dbReference>
<evidence type="ECO:0000313" key="5">
    <source>
        <dbReference type="Proteomes" id="UP001274830"/>
    </source>
</evidence>
<dbReference type="PROSITE" id="PS50405">
    <property type="entry name" value="GST_CTER"/>
    <property type="match status" value="1"/>
</dbReference>
<proteinExistence type="inferred from homology"/>
<dbReference type="InterPro" id="IPR036282">
    <property type="entry name" value="Glutathione-S-Trfase_C_sf"/>
</dbReference>
<dbReference type="AlphaFoldDB" id="A0AAE0WL43"/>
<dbReference type="Proteomes" id="UP001274830">
    <property type="component" value="Unassembled WGS sequence"/>
</dbReference>
<comment type="similarity">
    <text evidence="1">Belongs to the GST superfamily.</text>
</comment>
<evidence type="ECO:0008006" key="6">
    <source>
        <dbReference type="Google" id="ProtNLM"/>
    </source>
</evidence>
<dbReference type="InterPro" id="IPR004045">
    <property type="entry name" value="Glutathione_S-Trfase_N"/>
</dbReference>
<dbReference type="Gene3D" id="1.20.1050.10">
    <property type="match status" value="1"/>
</dbReference>
<accession>A0AAE0WL43</accession>
<feature type="domain" description="GST C-terminal" evidence="3">
    <location>
        <begin position="91"/>
        <end position="223"/>
    </location>
</feature>
<evidence type="ECO:0000259" key="2">
    <source>
        <dbReference type="PROSITE" id="PS50404"/>
    </source>
</evidence>
<dbReference type="Gene3D" id="3.40.30.10">
    <property type="entry name" value="Glutaredoxin"/>
    <property type="match status" value="1"/>
</dbReference>
<reference evidence="4" key="1">
    <citation type="submission" date="2023-07" db="EMBL/GenBank/DDBJ databases">
        <title>Black Yeasts Isolated from many extreme environments.</title>
        <authorList>
            <person name="Coleine C."/>
            <person name="Stajich J.E."/>
            <person name="Selbmann L."/>
        </authorList>
    </citation>
    <scope>NUCLEOTIDE SEQUENCE</scope>
    <source>
        <strain evidence="4">CCFEE 5485</strain>
    </source>
</reference>
<dbReference type="CDD" id="cd03205">
    <property type="entry name" value="GST_C_6"/>
    <property type="match status" value="1"/>
</dbReference>
<dbReference type="SFLD" id="SFLDS00019">
    <property type="entry name" value="Glutathione_Transferase_(cytos"/>
    <property type="match status" value="1"/>
</dbReference>
<dbReference type="InterPro" id="IPR040079">
    <property type="entry name" value="Glutathione_S-Trfase"/>
</dbReference>
<evidence type="ECO:0000259" key="3">
    <source>
        <dbReference type="PROSITE" id="PS50405"/>
    </source>
</evidence>
<sequence>MVFKLVSATPSPFARINRIAMLEKGIPFELQTEIPWHKSETVTPKYNPLEKLPILFDTDDSTFEPVYDSAHIQEYIVQKFASQGPKLLTGDLDLDLKARQIQVLAEGVMDAGVLEFFELARPEGSRSKEWAERQARKVDGGFRAFDQMVKDRKGEWLVGDGKVMTIADIAVVCAVGFLDFQGARKEWKGKYPELVKWFEGVDERESFRGTRPVMFDIQVKSVI</sequence>
<keyword evidence="5" id="KW-1185">Reference proteome</keyword>
<dbReference type="InterPro" id="IPR010987">
    <property type="entry name" value="Glutathione-S-Trfase_C-like"/>
</dbReference>
<dbReference type="SUPFAM" id="SSF52833">
    <property type="entry name" value="Thioredoxin-like"/>
    <property type="match status" value="1"/>
</dbReference>
<organism evidence="4 5">
    <name type="scientific">Recurvomyces mirabilis</name>
    <dbReference type="NCBI Taxonomy" id="574656"/>
    <lineage>
        <taxon>Eukaryota</taxon>
        <taxon>Fungi</taxon>
        <taxon>Dikarya</taxon>
        <taxon>Ascomycota</taxon>
        <taxon>Pezizomycotina</taxon>
        <taxon>Dothideomycetes</taxon>
        <taxon>Dothideomycetidae</taxon>
        <taxon>Mycosphaerellales</taxon>
        <taxon>Teratosphaeriaceae</taxon>
        <taxon>Recurvomyces</taxon>
    </lineage>
</organism>
<dbReference type="Pfam" id="PF13409">
    <property type="entry name" value="GST_N_2"/>
    <property type="match status" value="1"/>
</dbReference>
<dbReference type="InterPro" id="IPR036249">
    <property type="entry name" value="Thioredoxin-like_sf"/>
</dbReference>
<evidence type="ECO:0000256" key="1">
    <source>
        <dbReference type="ARBA" id="ARBA00007409"/>
    </source>
</evidence>
<dbReference type="PANTHER" id="PTHR44051">
    <property type="entry name" value="GLUTATHIONE S-TRANSFERASE-RELATED"/>
    <property type="match status" value="1"/>
</dbReference>
<dbReference type="SUPFAM" id="SSF47616">
    <property type="entry name" value="GST C-terminal domain-like"/>
    <property type="match status" value="1"/>
</dbReference>
<feature type="domain" description="GST N-terminal" evidence="2">
    <location>
        <begin position="1"/>
        <end position="84"/>
    </location>
</feature>
<dbReference type="Pfam" id="PF13410">
    <property type="entry name" value="GST_C_2"/>
    <property type="match status" value="1"/>
</dbReference>
<dbReference type="EMBL" id="JAUTXT010000023">
    <property type="protein sequence ID" value="KAK3673707.1"/>
    <property type="molecule type" value="Genomic_DNA"/>
</dbReference>
<evidence type="ECO:0000313" key="4">
    <source>
        <dbReference type="EMBL" id="KAK3673707.1"/>
    </source>
</evidence>
<dbReference type="PROSITE" id="PS50404">
    <property type="entry name" value="GST_NTER"/>
    <property type="match status" value="1"/>
</dbReference>
<comment type="caution">
    <text evidence="4">The sequence shown here is derived from an EMBL/GenBank/DDBJ whole genome shotgun (WGS) entry which is preliminary data.</text>
</comment>
<gene>
    <name evidence="4" type="ORF">LTR78_006260</name>
</gene>
<name>A0AAE0WL43_9PEZI</name>
<protein>
    <recommendedName>
        <fullName evidence="6">Glutathione S-transferase</fullName>
    </recommendedName>
</protein>